<dbReference type="AlphaFoldDB" id="A0A512HJC8"/>
<comment type="caution">
    <text evidence="1">The sequence shown here is derived from an EMBL/GenBank/DDBJ whole genome shotgun (WGS) entry which is preliminary data.</text>
</comment>
<gene>
    <name evidence="1" type="ORF">RNA01_24810</name>
</gene>
<dbReference type="NCBIfam" id="NF038336">
    <property type="entry name" value="YjiT_fam"/>
    <property type="match status" value="1"/>
</dbReference>
<name>A0A512HJC8_9HYPH</name>
<evidence type="ECO:0000313" key="1">
    <source>
        <dbReference type="EMBL" id="GEO85549.1"/>
    </source>
</evidence>
<organism evidence="1 2">
    <name type="scientific">Ciceribacter naphthalenivorans</name>
    <dbReference type="NCBI Taxonomy" id="1118451"/>
    <lineage>
        <taxon>Bacteria</taxon>
        <taxon>Pseudomonadati</taxon>
        <taxon>Pseudomonadota</taxon>
        <taxon>Alphaproteobacteria</taxon>
        <taxon>Hyphomicrobiales</taxon>
        <taxon>Rhizobiaceae</taxon>
        <taxon>Ciceribacter</taxon>
    </lineage>
</organism>
<dbReference type="InterPro" id="IPR047879">
    <property type="entry name" value="YjiT"/>
</dbReference>
<dbReference type="Proteomes" id="UP000321717">
    <property type="component" value="Unassembled WGS sequence"/>
</dbReference>
<sequence length="1133" mass="126471">MRLKELSDHDLRIEFNRSRDNMVRLEEISGVLKPRKSDEAIELHMEVLGLLRRLRKSTGVTQKTPTRHWNAAFLLKRGLHSPDGRPLHQYRMTDQEYVELRQSLRLSTARLLQEDGPAASMFVAFCAEWFRREATTLFLKWDAVAAEVLRDIPDHTKRNLTSIGVGYWKRRLIRSESSREFLLTLALEGGISAHLLADGGSTWLADYLRTIMRFALTGVDREHIHGFAHDMSWKVPTSYRQEGLVDLCCELIVELVKWRKALDQAPSNIDPVRYLDAHNPDWKESLPIYMSAEHDEIARKLLGGLLNEKVGAISGSGIGAERYLCFNGERWQPALLLNAEGEVPASRLAEIPLNGRWKASPSGSLANFLPSQIALFEPPVEGAHAWRVRPLVSLGKLIVGFPLSESVTANLTCGSEAISVVWPKGAPVTSQIATFIPDEGSDPALPRKMRLAKTGSASLPPPLVYVLVPTDWKATAADGTTLGQTWSVDNFRTLHAVSGTVYFAKPGASTGERYRVEAGKDERQESLEILSSASATIHTDDEFELCEGSVSFKIALPVGSRQPRRGELQYRRLGEVWRPVLDGRISEHGLFDVSWRDPVADIQLERRRIAVLPNGARIQGRMTGATEGVITCESLPDWNVELPDDMNLIEQSGEGLKFSFVGKPRYKVAVRLRTCGGQYFSATVPLRGREASIILSDGKVASAGQEIDITALRGAIAVSPHTTTLTVAPRISKSNSLQFKFADEFPLSALKRVMEEFIAQIGDQDAVLELDFLGDSRKPICLKQYRYPRPRMLDGAVVFSSEFTEQPVARMIMSPEREHLLRATADGAYELPDWCRGPCLVYLRDGPDVVSRPLLVHLQLEKAPRTPLQSALAQQEYARLRSELQMAVDLLMEGQLPNEDVRFLVGLVGSLNGLPASAFEVLKQIALQPRALVRLLLSAATDGERQAIWNLQEQLPFLWLTIPSSAWEEAFVATRDALEAALSILPEEMRQNLLIEQLKSMRASVLALEPGLDRMFVKFGFPETAMPTLEDVLQNFMREQRMFDDDTVISAKRRDPVLEQVLSAGIRLPTIFHNFSVEDFDGVVAPVALAAASRGMLTITPSSDILLRKALREHSRYVSFAYAHVVRHFEVTN</sequence>
<keyword evidence="2" id="KW-1185">Reference proteome</keyword>
<protein>
    <submittedName>
        <fullName evidence="1">Uncharacterized protein</fullName>
    </submittedName>
</protein>
<proteinExistence type="predicted"/>
<accession>A0A512HJC8</accession>
<evidence type="ECO:0000313" key="2">
    <source>
        <dbReference type="Proteomes" id="UP000321717"/>
    </source>
</evidence>
<dbReference type="RefSeq" id="WP_235916596.1">
    <property type="nucleotide sequence ID" value="NZ_BJZP01000011.1"/>
</dbReference>
<dbReference type="EMBL" id="BJZP01000011">
    <property type="protein sequence ID" value="GEO85549.1"/>
    <property type="molecule type" value="Genomic_DNA"/>
</dbReference>
<reference evidence="1 2" key="1">
    <citation type="submission" date="2019-07" db="EMBL/GenBank/DDBJ databases">
        <title>Whole genome shotgun sequence of Rhizobium naphthalenivorans NBRC 107585.</title>
        <authorList>
            <person name="Hosoyama A."/>
            <person name="Uohara A."/>
            <person name="Ohji S."/>
            <person name="Ichikawa N."/>
        </authorList>
    </citation>
    <scope>NUCLEOTIDE SEQUENCE [LARGE SCALE GENOMIC DNA]</scope>
    <source>
        <strain evidence="1 2">NBRC 107585</strain>
    </source>
</reference>